<organism evidence="3 4">
    <name type="scientific">Abyssibacter profundi</name>
    <dbReference type="NCBI Taxonomy" id="2182787"/>
    <lineage>
        <taxon>Bacteria</taxon>
        <taxon>Pseudomonadati</taxon>
        <taxon>Pseudomonadota</taxon>
        <taxon>Gammaproteobacteria</taxon>
        <taxon>Chromatiales</taxon>
        <taxon>Oceanococcaceae</taxon>
        <taxon>Abyssibacter</taxon>
    </lineage>
</organism>
<keyword evidence="4" id="KW-1185">Reference proteome</keyword>
<name>A0A363UKW6_9GAMM</name>
<sequence length="490" mass="52707">MDKTIDSMRAAGLALLLSLGLVGCAGSDSEPAGETQSAAGGASGEPASGPVRDQYPFGVACGWQAASNIDTANIAFPDESAKYWVALVPMLPETRLRIDGAYPQARYFSYNVYDPILRPTDALADREIAPVTGGLNPFVQTRRPAADAWGDPYTAYVEFTGQPDSPSPNTLYAGETSLGPLPVPQPALTALIYRVYIPDEGLDFDGGVGLPILTLETRDGDIELLPTADCVEPLLPTLGDTVPSLGFNDVLEDADFIDDPFLARPGTVPIGDPESDSRVFYGLPSTVVNVLRGVFGLPVPEGVETALPAGGGFLSNIHNAYSTNLFSRTYGNIVMIRAKAPTFREQPGVALGDEQLRYWSVCQNDLPTQRYVGCVADYQAHLDEQGYFTMMVSDAADRPTNAVAENAIDWMPWGPYVDALLIYRHMLPDTRFEQAIHNVPQGTPPIEVMGDYLPQPAYCLREIVESAGPRAADIFAACRAYTESLSRGGL</sequence>
<feature type="signal peptide" evidence="2">
    <location>
        <begin position="1"/>
        <end position="25"/>
    </location>
</feature>
<dbReference type="AlphaFoldDB" id="A0A363UKW6"/>
<evidence type="ECO:0000313" key="4">
    <source>
        <dbReference type="Proteomes" id="UP000251800"/>
    </source>
</evidence>
<feature type="chain" id="PRO_5016718403" evidence="2">
    <location>
        <begin position="26"/>
        <end position="490"/>
    </location>
</feature>
<dbReference type="PROSITE" id="PS51257">
    <property type="entry name" value="PROKAR_LIPOPROTEIN"/>
    <property type="match status" value="1"/>
</dbReference>
<protein>
    <submittedName>
        <fullName evidence="3">Uncharacterized protein</fullName>
    </submittedName>
</protein>
<dbReference type="RefSeq" id="WP_109720276.1">
    <property type="nucleotide sequence ID" value="NZ_QEQK01000007.1"/>
</dbReference>
<dbReference type="Proteomes" id="UP000251800">
    <property type="component" value="Unassembled WGS sequence"/>
</dbReference>
<evidence type="ECO:0000256" key="1">
    <source>
        <dbReference type="SAM" id="MobiDB-lite"/>
    </source>
</evidence>
<reference evidence="3 4" key="1">
    <citation type="submission" date="2018-05" db="EMBL/GenBank/DDBJ databases">
        <title>Abyssibacter profundi OUC007T gen. nov., sp. nov, a marine bacterium isolated from seawater of the Mariana Trench.</title>
        <authorList>
            <person name="Zhou S."/>
        </authorList>
    </citation>
    <scope>NUCLEOTIDE SEQUENCE [LARGE SCALE GENOMIC DNA]</scope>
    <source>
        <strain evidence="3 4">OUC007</strain>
    </source>
</reference>
<evidence type="ECO:0000313" key="3">
    <source>
        <dbReference type="EMBL" id="PWN56060.1"/>
    </source>
</evidence>
<dbReference type="EMBL" id="QEQK01000007">
    <property type="protein sequence ID" value="PWN56060.1"/>
    <property type="molecule type" value="Genomic_DNA"/>
</dbReference>
<accession>A0A363UKW6</accession>
<feature type="region of interest" description="Disordered" evidence="1">
    <location>
        <begin position="28"/>
        <end position="48"/>
    </location>
</feature>
<gene>
    <name evidence="3" type="ORF">DEH80_09620</name>
</gene>
<evidence type="ECO:0000256" key="2">
    <source>
        <dbReference type="SAM" id="SignalP"/>
    </source>
</evidence>
<proteinExistence type="predicted"/>
<keyword evidence="2" id="KW-0732">Signal</keyword>
<comment type="caution">
    <text evidence="3">The sequence shown here is derived from an EMBL/GenBank/DDBJ whole genome shotgun (WGS) entry which is preliminary data.</text>
</comment>
<feature type="compositionally biased region" description="Low complexity" evidence="1">
    <location>
        <begin position="37"/>
        <end position="48"/>
    </location>
</feature>
<dbReference type="OrthoDB" id="9146291at2"/>